<reference evidence="9" key="1">
    <citation type="submission" date="2023-07" db="EMBL/GenBank/DDBJ databases">
        <title>Sequencing the genomes of 1000 actinobacteria strains.</title>
        <authorList>
            <person name="Klenk H.-P."/>
        </authorList>
    </citation>
    <scope>NUCLEOTIDE SEQUENCE</scope>
    <source>
        <strain evidence="9">DSM 44707</strain>
    </source>
</reference>
<dbReference type="InterPro" id="IPR015590">
    <property type="entry name" value="Aldehyde_DH_dom"/>
</dbReference>
<dbReference type="SUPFAM" id="SSF53720">
    <property type="entry name" value="ALDH-like"/>
    <property type="match status" value="1"/>
</dbReference>
<evidence type="ECO:0000256" key="7">
    <source>
        <dbReference type="RuleBase" id="RU003345"/>
    </source>
</evidence>
<comment type="caution">
    <text evidence="9">The sequence shown here is derived from an EMBL/GenBank/DDBJ whole genome shotgun (WGS) entry which is preliminary data.</text>
</comment>
<dbReference type="RefSeq" id="WP_310369458.1">
    <property type="nucleotide sequence ID" value="NZ_JAVDYB010000001.1"/>
</dbReference>
<dbReference type="Gene3D" id="3.40.605.10">
    <property type="entry name" value="Aldehyde Dehydrogenase, Chain A, domain 1"/>
    <property type="match status" value="1"/>
</dbReference>
<dbReference type="EMBL" id="JAVDYB010000001">
    <property type="protein sequence ID" value="MDR7277264.1"/>
    <property type="molecule type" value="Genomic_DNA"/>
</dbReference>
<evidence type="ECO:0000256" key="2">
    <source>
        <dbReference type="ARBA" id="ARBA00023002"/>
    </source>
</evidence>
<evidence type="ECO:0000256" key="1">
    <source>
        <dbReference type="ARBA" id="ARBA00009986"/>
    </source>
</evidence>
<dbReference type="PANTHER" id="PTHR43570">
    <property type="entry name" value="ALDEHYDE DEHYDROGENASE"/>
    <property type="match status" value="1"/>
</dbReference>
<feature type="active site" evidence="5">
    <location>
        <position position="254"/>
    </location>
</feature>
<evidence type="ECO:0000256" key="3">
    <source>
        <dbReference type="ARBA" id="ARBA00023027"/>
    </source>
</evidence>
<dbReference type="InterPro" id="IPR016162">
    <property type="entry name" value="Ald_DH_N"/>
</dbReference>
<dbReference type="PROSITE" id="PS00687">
    <property type="entry name" value="ALDEHYDE_DEHYDR_GLU"/>
    <property type="match status" value="1"/>
</dbReference>
<comment type="similarity">
    <text evidence="1 4 7">Belongs to the aldehyde dehydrogenase family.</text>
</comment>
<dbReference type="AlphaFoldDB" id="A0AAE3YNW9"/>
<keyword evidence="10" id="KW-1185">Reference proteome</keyword>
<accession>A0AAE3YNW9</accession>
<organism evidence="9 10">
    <name type="scientific">Catenuloplanes atrovinosus</name>
    <dbReference type="NCBI Taxonomy" id="137266"/>
    <lineage>
        <taxon>Bacteria</taxon>
        <taxon>Bacillati</taxon>
        <taxon>Actinomycetota</taxon>
        <taxon>Actinomycetes</taxon>
        <taxon>Micromonosporales</taxon>
        <taxon>Micromonosporaceae</taxon>
        <taxon>Catenuloplanes</taxon>
    </lineage>
</organism>
<dbReference type="GO" id="GO:0004029">
    <property type="term" value="F:aldehyde dehydrogenase (NAD+) activity"/>
    <property type="evidence" value="ECO:0007669"/>
    <property type="project" value="TreeGrafter"/>
</dbReference>
<dbReference type="Proteomes" id="UP001183643">
    <property type="component" value="Unassembled WGS sequence"/>
</dbReference>
<dbReference type="PIRSF" id="PIRSF036492">
    <property type="entry name" value="ALDH"/>
    <property type="match status" value="1"/>
</dbReference>
<evidence type="ECO:0000313" key="10">
    <source>
        <dbReference type="Proteomes" id="UP001183643"/>
    </source>
</evidence>
<proteinExistence type="inferred from homology"/>
<dbReference type="InterPro" id="IPR016163">
    <property type="entry name" value="Ald_DH_C"/>
</dbReference>
<dbReference type="PANTHER" id="PTHR43570:SF20">
    <property type="entry name" value="ALDEHYDE DEHYDROGENASE ALDX-RELATED"/>
    <property type="match status" value="1"/>
</dbReference>
<evidence type="ECO:0000313" key="9">
    <source>
        <dbReference type="EMBL" id="MDR7277264.1"/>
    </source>
</evidence>
<dbReference type="GO" id="GO:0005737">
    <property type="term" value="C:cytoplasm"/>
    <property type="evidence" value="ECO:0007669"/>
    <property type="project" value="TreeGrafter"/>
</dbReference>
<keyword evidence="3" id="KW-0520">NAD</keyword>
<keyword evidence="2 4" id="KW-0560">Oxidoreductase</keyword>
<evidence type="ECO:0000256" key="6">
    <source>
        <dbReference type="PROSITE-ProRule" id="PRU10007"/>
    </source>
</evidence>
<protein>
    <recommendedName>
        <fullName evidence="4">Aldehyde dehydrogenase</fullName>
    </recommendedName>
</protein>
<dbReference type="Gene3D" id="3.40.309.10">
    <property type="entry name" value="Aldehyde Dehydrogenase, Chain A, domain 2"/>
    <property type="match status" value="1"/>
</dbReference>
<feature type="active site" evidence="5 6">
    <location>
        <position position="220"/>
    </location>
</feature>
<dbReference type="Pfam" id="PF00171">
    <property type="entry name" value="Aldedh"/>
    <property type="match status" value="1"/>
</dbReference>
<feature type="domain" description="Aldehyde dehydrogenase" evidence="8">
    <location>
        <begin position="14"/>
        <end position="445"/>
    </location>
</feature>
<dbReference type="InterPro" id="IPR016161">
    <property type="entry name" value="Ald_DH/histidinol_DH"/>
</dbReference>
<dbReference type="InterPro" id="IPR012394">
    <property type="entry name" value="Aldehyde_DH_NAD(P)"/>
</dbReference>
<evidence type="ECO:0000259" key="8">
    <source>
        <dbReference type="Pfam" id="PF00171"/>
    </source>
</evidence>
<evidence type="ECO:0000256" key="4">
    <source>
        <dbReference type="PIRNR" id="PIRNR036492"/>
    </source>
</evidence>
<sequence>MIELSEIQRLFDVQRNHRHVVKAATGEQRIQRLRSLREQLLAHEKEIAQAIYDDLGRPLDNRDEFDTVLGNIEKAENELAQWMAPVPVEKSPSSPEAHSIFIKYEPRGNVLLFGTWDFPIGMFFSPLIAAITAGNVVIAKTSSLTPASGQVICDVVRAAFDEAEVAVINDTEVSTPDGTRRTNDVLLDMPFDHVFLTGSPRVGREIVAKAAKNLTSFTLELGGKSPAILDATADLDAIMPHLIFGKNYNHGQTCLTVDYLWLPTAMRETFIEKYVAAVRETYYVGDDYQWERDARFVNKKNFDRVRGYLDDAVARGAKVAFGGQADEEHLVIEPTVLTDVPAEAEIVREEIFGPILPIFTYDDEQEIYAHFATLGKPLGFYIYSQDDEFINRVLENSTSGGVTINGNPLTHWAEQNLPFGGVNGSGYGRYHGVWGFRELSNARSVYRVAS</sequence>
<dbReference type="InterPro" id="IPR029510">
    <property type="entry name" value="Ald_DH_CS_GLU"/>
</dbReference>
<evidence type="ECO:0000256" key="5">
    <source>
        <dbReference type="PIRSR" id="PIRSR036492-1"/>
    </source>
</evidence>
<gene>
    <name evidence="9" type="ORF">J2S41_004042</name>
</gene>
<name>A0AAE3YNW9_9ACTN</name>
<dbReference type="GO" id="GO:0006081">
    <property type="term" value="P:aldehyde metabolic process"/>
    <property type="evidence" value="ECO:0007669"/>
    <property type="project" value="InterPro"/>
</dbReference>